<dbReference type="GO" id="GO:0004540">
    <property type="term" value="F:RNA nuclease activity"/>
    <property type="evidence" value="ECO:0007669"/>
    <property type="project" value="InterPro"/>
</dbReference>
<dbReference type="SUPFAM" id="SSF50249">
    <property type="entry name" value="Nucleic acid-binding proteins"/>
    <property type="match status" value="1"/>
</dbReference>
<sequence>MQHSDRESFLGLGIRVQGHLVLERCFGPTPASQSPLAAGEEVGEGDYVLAETDPRGAWVRERVATSGSALAVVYALAVRHGLNPVFPPRVMADADALRARPGIDDPQLADLTGLPFCTIDGPATRDLDQALHVEPLATGFRLHYALADASWFAPLGSALFAEALRRAASFYLPGLTIPMLPRVLSEGIVSLSPAVSRRALVMVLELDADGQVVRCDWVRARVQSRAKLAFEQVARMLAGDAGAGPEAPELLASLSAFRDLGETLARRRDREGVVRYRRDEVDLTLVDGVRGLVAVRPVVNPVERWNEEVSVLCNTQGARFLLEGDSADDAIEPIYRVHPAPPPAALAELERRIVGLVALRRLDAAVWTWHRQAGQSLADYLRGLPADGEEGRLAQVVSRQAVITNLRATYSAEPAPHTGVGAEVYGRFTAPMREIVGIFLHHETIAKLTGAPPSVARDDRTVRRQVIDGANRARELQSRLLKDVNRVAINGLFKADLGLPEAERPRRRATVMGLRSNRLYCLLDAPPLEIKVYTADVAGVVGEPVAIDPDGIAVRAGSDGRVLARLGDRGRLYVRGFDAQRDRWVFGLLAD</sequence>
<dbReference type="InterPro" id="IPR050180">
    <property type="entry name" value="RNR_Ribonuclease"/>
</dbReference>
<keyword evidence="2" id="KW-0614">Plasmid</keyword>
<dbReference type="RefSeq" id="WP_100922782.1">
    <property type="nucleotide sequence ID" value="NZ_CP020371.1"/>
</dbReference>
<evidence type="ECO:0000259" key="1">
    <source>
        <dbReference type="SMART" id="SM00955"/>
    </source>
</evidence>
<name>A0A2K8UHS7_9GAMM</name>
<dbReference type="PANTHER" id="PTHR23355">
    <property type="entry name" value="RIBONUCLEASE"/>
    <property type="match status" value="1"/>
</dbReference>
<evidence type="ECO:0000313" key="2">
    <source>
        <dbReference type="EMBL" id="AUB85134.1"/>
    </source>
</evidence>
<accession>A0A2K8UHS7</accession>
<dbReference type="KEGG" id="tsy:THSYN_29875"/>
<gene>
    <name evidence="2" type="ORF">THSYN_29875</name>
</gene>
<dbReference type="SMART" id="SM00955">
    <property type="entry name" value="RNB"/>
    <property type="match status" value="1"/>
</dbReference>
<dbReference type="Proteomes" id="UP000232638">
    <property type="component" value="Plasmid pTs417"/>
</dbReference>
<reference evidence="2 3" key="1">
    <citation type="submission" date="2017-03" db="EMBL/GenBank/DDBJ databases">
        <title>Complete genome sequence of Candidatus 'Thiodictyon syntrophicum' sp. nov. strain Cad16T, a photolithoautotroph purple sulfur bacterium isolated from an alpine meromictic lake.</title>
        <authorList>
            <person name="Luedin S.M."/>
            <person name="Pothier J.F."/>
            <person name="Danza F."/>
            <person name="Storelli N."/>
            <person name="Wittwer M."/>
            <person name="Tonolla M."/>
        </authorList>
    </citation>
    <scope>NUCLEOTIDE SEQUENCE [LARGE SCALE GENOMIC DNA]</scope>
    <source>
        <strain evidence="2 3">Cad16T</strain>
        <plasmid evidence="3">Plasmid pts417</plasmid>
    </source>
</reference>
<feature type="domain" description="RNB" evidence="1">
    <location>
        <begin position="108"/>
        <end position="450"/>
    </location>
</feature>
<organism evidence="2 3">
    <name type="scientific">Candidatus Thiodictyon syntrophicum</name>
    <dbReference type="NCBI Taxonomy" id="1166950"/>
    <lineage>
        <taxon>Bacteria</taxon>
        <taxon>Pseudomonadati</taxon>
        <taxon>Pseudomonadota</taxon>
        <taxon>Gammaproteobacteria</taxon>
        <taxon>Chromatiales</taxon>
        <taxon>Chromatiaceae</taxon>
        <taxon>Thiodictyon</taxon>
    </lineage>
</organism>
<proteinExistence type="predicted"/>
<geneLocation type="plasmid" evidence="3">
    <name>pts417</name>
</geneLocation>
<dbReference type="InterPro" id="IPR001900">
    <property type="entry name" value="RNase_II/R"/>
</dbReference>
<dbReference type="GO" id="GO:0003723">
    <property type="term" value="F:RNA binding"/>
    <property type="evidence" value="ECO:0007669"/>
    <property type="project" value="InterPro"/>
</dbReference>
<protein>
    <recommendedName>
        <fullName evidence="1">RNB domain-containing protein</fullName>
    </recommendedName>
</protein>
<keyword evidence="3" id="KW-1185">Reference proteome</keyword>
<dbReference type="EMBL" id="CP020371">
    <property type="protein sequence ID" value="AUB85134.1"/>
    <property type="molecule type" value="Genomic_DNA"/>
</dbReference>
<dbReference type="OrthoDB" id="5800376at2"/>
<dbReference type="Pfam" id="PF00773">
    <property type="entry name" value="RNB"/>
    <property type="match status" value="1"/>
</dbReference>
<dbReference type="GO" id="GO:0006402">
    <property type="term" value="P:mRNA catabolic process"/>
    <property type="evidence" value="ECO:0007669"/>
    <property type="project" value="TreeGrafter"/>
</dbReference>
<dbReference type="AlphaFoldDB" id="A0A2K8UHS7"/>
<evidence type="ECO:0000313" key="3">
    <source>
        <dbReference type="Proteomes" id="UP000232638"/>
    </source>
</evidence>
<dbReference type="PANTHER" id="PTHR23355:SF9">
    <property type="entry name" value="DIS3-LIKE EXONUCLEASE 2"/>
    <property type="match status" value="1"/>
</dbReference>
<dbReference type="InterPro" id="IPR012340">
    <property type="entry name" value="NA-bd_OB-fold"/>
</dbReference>